<dbReference type="SUPFAM" id="SSF53955">
    <property type="entry name" value="Lysozyme-like"/>
    <property type="match status" value="1"/>
</dbReference>
<dbReference type="InterPro" id="IPR043426">
    <property type="entry name" value="MltB-like"/>
</dbReference>
<evidence type="ECO:0000313" key="3">
    <source>
        <dbReference type="Proteomes" id="UP001564408"/>
    </source>
</evidence>
<dbReference type="InterPro" id="IPR023346">
    <property type="entry name" value="Lysozyme-like_dom_sf"/>
</dbReference>
<organism evidence="2 3">
    <name type="scientific">Thioalkalicoccus limnaeus</name>
    <dbReference type="NCBI Taxonomy" id="120681"/>
    <lineage>
        <taxon>Bacteria</taxon>
        <taxon>Pseudomonadati</taxon>
        <taxon>Pseudomonadota</taxon>
        <taxon>Gammaproteobacteria</taxon>
        <taxon>Chromatiales</taxon>
        <taxon>Chromatiaceae</taxon>
        <taxon>Thioalkalicoccus</taxon>
    </lineage>
</organism>
<feature type="domain" description="Transglycosylase SLT" evidence="1">
    <location>
        <begin position="56"/>
        <end position="346"/>
    </location>
</feature>
<dbReference type="PANTHER" id="PTHR30163">
    <property type="entry name" value="MEMBRANE-BOUND LYTIC MUREIN TRANSGLYCOSYLASE B"/>
    <property type="match status" value="1"/>
</dbReference>
<dbReference type="Gene3D" id="1.10.8.350">
    <property type="entry name" value="Bacterial muramidase"/>
    <property type="match status" value="1"/>
</dbReference>
<dbReference type="CDD" id="cd13399">
    <property type="entry name" value="Slt35-like"/>
    <property type="match status" value="1"/>
</dbReference>
<keyword evidence="2" id="KW-0456">Lyase</keyword>
<dbReference type="InterPro" id="IPR011757">
    <property type="entry name" value="Lytic_transglycosylase_MltB"/>
</dbReference>
<dbReference type="PANTHER" id="PTHR30163:SF9">
    <property type="entry name" value="MEMBRANE-BOUND LYTIC MUREIN TRANSGLYCOSYLASE B"/>
    <property type="match status" value="1"/>
</dbReference>
<protein>
    <submittedName>
        <fullName evidence="2">Lytic murein transglycosylase B</fullName>
        <ecNumber evidence="2">4.2.2.-</ecNumber>
    </submittedName>
</protein>
<dbReference type="Proteomes" id="UP001564408">
    <property type="component" value="Unassembled WGS sequence"/>
</dbReference>
<evidence type="ECO:0000259" key="1">
    <source>
        <dbReference type="Pfam" id="PF13406"/>
    </source>
</evidence>
<gene>
    <name evidence="2" type="primary">mltB</name>
    <name evidence="2" type="ORF">ABC977_09525</name>
</gene>
<proteinExistence type="predicted"/>
<dbReference type="Pfam" id="PF13406">
    <property type="entry name" value="SLT_2"/>
    <property type="match status" value="1"/>
</dbReference>
<accession>A0ABV4BDP9</accession>
<dbReference type="NCBIfam" id="NF008029">
    <property type="entry name" value="PRK10760.1"/>
    <property type="match status" value="1"/>
</dbReference>
<evidence type="ECO:0000313" key="2">
    <source>
        <dbReference type="EMBL" id="MEY6432644.1"/>
    </source>
</evidence>
<dbReference type="EMBL" id="JBDKXB010000010">
    <property type="protein sequence ID" value="MEY6432644.1"/>
    <property type="molecule type" value="Genomic_DNA"/>
</dbReference>
<dbReference type="InterPro" id="IPR031304">
    <property type="entry name" value="SLT_2"/>
</dbReference>
<dbReference type="NCBIfam" id="TIGR02282">
    <property type="entry name" value="MltB"/>
    <property type="match status" value="1"/>
</dbReference>
<name>A0ABV4BDP9_9GAMM</name>
<dbReference type="GO" id="GO:0016829">
    <property type="term" value="F:lyase activity"/>
    <property type="evidence" value="ECO:0007669"/>
    <property type="project" value="UniProtKB-KW"/>
</dbReference>
<dbReference type="RefSeq" id="WP_369667029.1">
    <property type="nucleotide sequence ID" value="NZ_JBDKXB010000010.1"/>
</dbReference>
<reference evidence="2 3" key="1">
    <citation type="submission" date="2024-05" db="EMBL/GenBank/DDBJ databases">
        <title>Genome Sequence and Characterization of the New Strain Purple Sulfur Bacterium of Genus Thioalkalicoccus.</title>
        <authorList>
            <person name="Bryantseva I.A."/>
            <person name="Kyndt J.A."/>
            <person name="Imhoff J.F."/>
        </authorList>
    </citation>
    <scope>NUCLEOTIDE SEQUENCE [LARGE SCALE GENOMIC DNA]</scope>
    <source>
        <strain evidence="2 3">Um2</strain>
    </source>
</reference>
<dbReference type="PROSITE" id="PS51257">
    <property type="entry name" value="PROKAR_LIPOPROTEIN"/>
    <property type="match status" value="1"/>
</dbReference>
<dbReference type="Gene3D" id="1.10.530.10">
    <property type="match status" value="1"/>
</dbReference>
<comment type="caution">
    <text evidence="2">The sequence shown here is derived from an EMBL/GenBank/DDBJ whole genome shotgun (WGS) entry which is preliminary data.</text>
</comment>
<dbReference type="EC" id="4.2.2.-" evidence="2"/>
<keyword evidence="3" id="KW-1185">Reference proteome</keyword>
<sequence>MRLILQPLALLCGLVWLVGCGSTGTSSGSGSPVVSPASAQIGGPSGAFSGSAAQQAMFDRLVYGEGFDRGELERLFARVERQPWIIELMDRQVRPAPPGPTGVWTRYRARFVTPDNISNGTAFWRRHATTLERAYQRYGVPPEYIVAIIGVETRYGGYLGNTRIIDALATLAFDYPRRADYFTRELEAFLIMARDEGFDPLTPRGSYAGAMGLGQFMPSSFHGYAVDFDGDGHRDLWNPVDAIGSVANYLKGHGWRRGEPVVVRARATGYAPRSQPVGFNTGYSLDRLRGMGIVPTGPVAGQREVSLLELDIGTGYEYWLGFGNFYVITRYNHSTHYAMAVHQLAQALRDAQEAAGRRVSQRFDEASVERG</sequence>